<keyword evidence="3" id="KW-1185">Reference proteome</keyword>
<comment type="caution">
    <text evidence="2">The sequence shown here is derived from an EMBL/GenBank/DDBJ whole genome shotgun (WGS) entry which is preliminary data.</text>
</comment>
<reference evidence="2 3" key="1">
    <citation type="submission" date="2023-06" db="EMBL/GenBank/DDBJ databases">
        <title>Azospirillum isscasensis sp.nov, a bacterium isolated from rhizosphere soil of rice.</title>
        <authorList>
            <person name="Wang H."/>
        </authorList>
    </citation>
    <scope>NUCLEOTIDE SEQUENCE [LARGE SCALE GENOMIC DNA]</scope>
    <source>
        <strain evidence="2 3">C340-1</strain>
    </source>
</reference>
<proteinExistence type="predicted"/>
<dbReference type="RefSeq" id="WP_306703055.1">
    <property type="nucleotide sequence ID" value="NZ_JAUJFI010000001.1"/>
</dbReference>
<evidence type="ECO:0000313" key="3">
    <source>
        <dbReference type="Proteomes" id="UP001227317"/>
    </source>
</evidence>
<protein>
    <recommendedName>
        <fullName evidence="4">DUF2256 domain-containing protein</fullName>
    </recommendedName>
</protein>
<organism evidence="2 3">
    <name type="scientific">Azospirillum isscasi</name>
    <dbReference type="NCBI Taxonomy" id="3053926"/>
    <lineage>
        <taxon>Bacteria</taxon>
        <taxon>Pseudomonadati</taxon>
        <taxon>Pseudomonadota</taxon>
        <taxon>Alphaproteobacteria</taxon>
        <taxon>Rhodospirillales</taxon>
        <taxon>Azospirillaceae</taxon>
        <taxon>Azospirillum</taxon>
    </lineage>
</organism>
<accession>A0ABU0WA65</accession>
<dbReference type="EMBL" id="JAUJFI010000001">
    <property type="protein sequence ID" value="MDQ2101080.1"/>
    <property type="molecule type" value="Genomic_DNA"/>
</dbReference>
<dbReference type="Proteomes" id="UP001227317">
    <property type="component" value="Unassembled WGS sequence"/>
</dbReference>
<evidence type="ECO:0000313" key="2">
    <source>
        <dbReference type="EMBL" id="MDQ2101080.1"/>
    </source>
</evidence>
<sequence length="83" mass="9247">MPTPTHARMTQPRPTLPTPRLHCACCGRPFVRSSSRGPVPLYCSADCRTQMRIRQRVWSNRPGYAAGNTAIRPEPRFGTAHAS</sequence>
<gene>
    <name evidence="2" type="ORF">QSG27_00050</name>
</gene>
<evidence type="ECO:0008006" key="4">
    <source>
        <dbReference type="Google" id="ProtNLM"/>
    </source>
</evidence>
<name>A0ABU0WA65_9PROT</name>
<feature type="region of interest" description="Disordered" evidence="1">
    <location>
        <begin position="63"/>
        <end position="83"/>
    </location>
</feature>
<evidence type="ECO:0000256" key="1">
    <source>
        <dbReference type="SAM" id="MobiDB-lite"/>
    </source>
</evidence>